<accession>A0A8J4D650</accession>
<evidence type="ECO:0000256" key="3">
    <source>
        <dbReference type="PROSITE-ProRule" id="PRU00708"/>
    </source>
</evidence>
<reference evidence="5" key="1">
    <citation type="journal article" date="2021" name="Proc. Natl. Acad. Sci. U.S.A.">
        <title>Three genomes in the algal genus Volvox reveal the fate of a haploid sex-determining region after a transition to homothallism.</title>
        <authorList>
            <person name="Yamamoto K."/>
            <person name="Hamaji T."/>
            <person name="Kawai-Toyooka H."/>
            <person name="Matsuzaki R."/>
            <person name="Takahashi F."/>
            <person name="Nishimura Y."/>
            <person name="Kawachi M."/>
            <person name="Noguchi H."/>
            <person name="Minakuchi Y."/>
            <person name="Umen J.G."/>
            <person name="Toyoda A."/>
            <person name="Nozaki H."/>
        </authorList>
    </citation>
    <scope>NUCLEOTIDE SEQUENCE</scope>
    <source>
        <strain evidence="5">NIES-3785</strain>
    </source>
</reference>
<evidence type="ECO:0000256" key="4">
    <source>
        <dbReference type="SAM" id="SignalP"/>
    </source>
</evidence>
<dbReference type="PANTHER" id="PTHR47447:SF24">
    <property type="entry name" value="PENTATRICOPEPTIDE REPEAT-CONTAINING PROTEIN"/>
    <property type="match status" value="1"/>
</dbReference>
<dbReference type="EMBL" id="BNCQ01000002">
    <property type="protein sequence ID" value="GIL95765.1"/>
    <property type="molecule type" value="Genomic_DNA"/>
</dbReference>
<proteinExistence type="inferred from homology"/>
<evidence type="ECO:0008006" key="7">
    <source>
        <dbReference type="Google" id="ProtNLM"/>
    </source>
</evidence>
<dbReference type="Gene3D" id="1.25.40.10">
    <property type="entry name" value="Tetratricopeptide repeat domain"/>
    <property type="match status" value="1"/>
</dbReference>
<feature type="signal peptide" evidence="4">
    <location>
        <begin position="1"/>
        <end position="16"/>
    </location>
</feature>
<dbReference type="PROSITE" id="PS51375">
    <property type="entry name" value="PPR"/>
    <property type="match status" value="2"/>
</dbReference>
<evidence type="ECO:0000256" key="1">
    <source>
        <dbReference type="ARBA" id="ARBA00007626"/>
    </source>
</evidence>
<evidence type="ECO:0000256" key="2">
    <source>
        <dbReference type="ARBA" id="ARBA00022737"/>
    </source>
</evidence>
<evidence type="ECO:0000313" key="6">
    <source>
        <dbReference type="Proteomes" id="UP000722791"/>
    </source>
</evidence>
<protein>
    <recommendedName>
        <fullName evidence="7">Pentacotripeptide-repeat region of PRORP domain-containing protein</fullName>
    </recommendedName>
</protein>
<feature type="repeat" description="PPR" evidence="3">
    <location>
        <begin position="91"/>
        <end position="125"/>
    </location>
</feature>
<dbReference type="SUPFAM" id="SSF48452">
    <property type="entry name" value="TPR-like"/>
    <property type="match status" value="1"/>
</dbReference>
<organism evidence="5 6">
    <name type="scientific">Volvox reticuliferus</name>
    <dbReference type="NCBI Taxonomy" id="1737510"/>
    <lineage>
        <taxon>Eukaryota</taxon>
        <taxon>Viridiplantae</taxon>
        <taxon>Chlorophyta</taxon>
        <taxon>core chlorophytes</taxon>
        <taxon>Chlorophyceae</taxon>
        <taxon>CS clade</taxon>
        <taxon>Chlamydomonadales</taxon>
        <taxon>Volvocaceae</taxon>
        <taxon>Volvox</taxon>
    </lineage>
</organism>
<feature type="non-terminal residue" evidence="5">
    <location>
        <position position="226"/>
    </location>
</feature>
<gene>
    <name evidence="5" type="ORF">Vretimale_1719</name>
</gene>
<dbReference type="InterPro" id="IPR011990">
    <property type="entry name" value="TPR-like_helical_dom_sf"/>
</dbReference>
<dbReference type="InterPro" id="IPR002885">
    <property type="entry name" value="PPR_rpt"/>
</dbReference>
<name>A0A8J4D650_9CHLO</name>
<comment type="caution">
    <text evidence="5">The sequence shown here is derived from an EMBL/GenBank/DDBJ whole genome shotgun (WGS) entry which is preliminary data.</text>
</comment>
<dbReference type="Proteomes" id="UP000722791">
    <property type="component" value="Unassembled WGS sequence"/>
</dbReference>
<comment type="similarity">
    <text evidence="1">Belongs to the PPR family. P subfamily.</text>
</comment>
<feature type="chain" id="PRO_5035187205" description="Pentacotripeptide-repeat region of PRORP domain-containing protein" evidence="4">
    <location>
        <begin position="17"/>
        <end position="226"/>
    </location>
</feature>
<dbReference type="AlphaFoldDB" id="A0A8J4D650"/>
<keyword evidence="2" id="KW-0677">Repeat</keyword>
<dbReference type="Pfam" id="PF01535">
    <property type="entry name" value="PPR"/>
    <property type="match status" value="2"/>
</dbReference>
<sequence length="226" mass="25161">LCCHLYIHILLGLTLARMYLHLRRCSQLRCSRVNVSTGCPRRLPMPRMNSALKETHRTAEEYSRLLMSTGDDWTTTLELIAEINVLRLDVDPRALENAVISLARGGQWQRAENLYRRLQSRGHSPTSDTTTALVACLASNQQGQRAVSLLGELVSGDPSSLSPAYNLVVRALARQGHLDDAYDILIRMLKMEAPVEGSTFTCVAACCMGVGRTDLADEVLEMRDYL</sequence>
<keyword evidence="4" id="KW-0732">Signal</keyword>
<evidence type="ECO:0000313" key="5">
    <source>
        <dbReference type="EMBL" id="GIL95765.1"/>
    </source>
</evidence>
<feature type="repeat" description="PPR" evidence="3">
    <location>
        <begin position="161"/>
        <end position="195"/>
    </location>
</feature>
<dbReference type="NCBIfam" id="TIGR00756">
    <property type="entry name" value="PPR"/>
    <property type="match status" value="2"/>
</dbReference>
<dbReference type="PANTHER" id="PTHR47447">
    <property type="entry name" value="OS03G0856100 PROTEIN"/>
    <property type="match status" value="1"/>
</dbReference>